<reference evidence="8" key="1">
    <citation type="journal article" date="2017" name="Genome Biol.">
        <title>Comparative genomics reveals high biological diversity and specific adaptations in the industrially and medically important fungal genus Aspergillus.</title>
        <authorList>
            <person name="de Vries R.P."/>
            <person name="Riley R."/>
            <person name="Wiebenga A."/>
            <person name="Aguilar-Osorio G."/>
            <person name="Amillis S."/>
            <person name="Uchima C.A."/>
            <person name="Anderluh G."/>
            <person name="Asadollahi M."/>
            <person name="Askin M."/>
            <person name="Barry K."/>
            <person name="Battaglia E."/>
            <person name="Bayram O."/>
            <person name="Benocci T."/>
            <person name="Braus-Stromeyer S.A."/>
            <person name="Caldana C."/>
            <person name="Canovas D."/>
            <person name="Cerqueira G.C."/>
            <person name="Chen F."/>
            <person name="Chen W."/>
            <person name="Choi C."/>
            <person name="Clum A."/>
            <person name="Dos Santos R.A."/>
            <person name="Damasio A.R."/>
            <person name="Diallinas G."/>
            <person name="Emri T."/>
            <person name="Fekete E."/>
            <person name="Flipphi M."/>
            <person name="Freyberg S."/>
            <person name="Gallo A."/>
            <person name="Gournas C."/>
            <person name="Habgood R."/>
            <person name="Hainaut M."/>
            <person name="Harispe M.L."/>
            <person name="Henrissat B."/>
            <person name="Hilden K.S."/>
            <person name="Hope R."/>
            <person name="Hossain A."/>
            <person name="Karabika E."/>
            <person name="Karaffa L."/>
            <person name="Karanyi Z."/>
            <person name="Krasevec N."/>
            <person name="Kuo A."/>
            <person name="Kusch H."/>
            <person name="LaButti K."/>
            <person name="Lagendijk E.L."/>
            <person name="Lapidus A."/>
            <person name="Levasseur A."/>
            <person name="Lindquist E."/>
            <person name="Lipzen A."/>
            <person name="Logrieco A.F."/>
            <person name="MacCabe A."/>
            <person name="Maekelae M.R."/>
            <person name="Malavazi I."/>
            <person name="Melin P."/>
            <person name="Meyer V."/>
            <person name="Mielnichuk N."/>
            <person name="Miskei M."/>
            <person name="Molnar A.P."/>
            <person name="Mule G."/>
            <person name="Ngan C.Y."/>
            <person name="Orejas M."/>
            <person name="Orosz E."/>
            <person name="Ouedraogo J.P."/>
            <person name="Overkamp K.M."/>
            <person name="Park H.-S."/>
            <person name="Perrone G."/>
            <person name="Piumi F."/>
            <person name="Punt P.J."/>
            <person name="Ram A.F."/>
            <person name="Ramon A."/>
            <person name="Rauscher S."/>
            <person name="Record E."/>
            <person name="Riano-Pachon D.M."/>
            <person name="Robert V."/>
            <person name="Roehrig J."/>
            <person name="Ruller R."/>
            <person name="Salamov A."/>
            <person name="Salih N.S."/>
            <person name="Samson R.A."/>
            <person name="Sandor E."/>
            <person name="Sanguinetti M."/>
            <person name="Schuetze T."/>
            <person name="Sepcic K."/>
            <person name="Shelest E."/>
            <person name="Sherlock G."/>
            <person name="Sophianopoulou V."/>
            <person name="Squina F.M."/>
            <person name="Sun H."/>
            <person name="Susca A."/>
            <person name="Todd R.B."/>
            <person name="Tsang A."/>
            <person name="Unkles S.E."/>
            <person name="van de Wiele N."/>
            <person name="van Rossen-Uffink D."/>
            <person name="Oliveira J.V."/>
            <person name="Vesth T.C."/>
            <person name="Visser J."/>
            <person name="Yu J.-H."/>
            <person name="Zhou M."/>
            <person name="Andersen M.R."/>
            <person name="Archer D.B."/>
            <person name="Baker S.E."/>
            <person name="Benoit I."/>
            <person name="Brakhage A.A."/>
            <person name="Braus G.H."/>
            <person name="Fischer R."/>
            <person name="Frisvad J.C."/>
            <person name="Goldman G.H."/>
            <person name="Houbraken J."/>
            <person name="Oakley B."/>
            <person name="Pocsi I."/>
            <person name="Scazzocchio C."/>
            <person name="Seiboth B."/>
            <person name="vanKuyk P.A."/>
            <person name="Wortman J."/>
            <person name="Dyer P.S."/>
            <person name="Grigoriev I.V."/>
        </authorList>
    </citation>
    <scope>NUCLEOTIDE SEQUENCE [LARGE SCALE GENOMIC DNA]</scope>
    <source>
        <strain evidence="8">CBS 506.65</strain>
    </source>
</reference>
<feature type="region of interest" description="Disordered" evidence="5">
    <location>
        <begin position="52"/>
        <end position="94"/>
    </location>
</feature>
<evidence type="ECO:0000313" key="8">
    <source>
        <dbReference type="Proteomes" id="UP000184188"/>
    </source>
</evidence>
<name>A0A1L9SLU7_9EURO</name>
<dbReference type="CDD" id="cd00067">
    <property type="entry name" value="GAL4"/>
    <property type="match status" value="1"/>
</dbReference>
<dbReference type="PRINTS" id="PR00755">
    <property type="entry name" value="AFLATOXINBRP"/>
</dbReference>
<dbReference type="AlphaFoldDB" id="A0A1L9SLU7"/>
<evidence type="ECO:0000256" key="5">
    <source>
        <dbReference type="SAM" id="MobiDB-lite"/>
    </source>
</evidence>
<feature type="compositionally biased region" description="Low complexity" evidence="5">
    <location>
        <begin position="55"/>
        <end position="65"/>
    </location>
</feature>
<evidence type="ECO:0000256" key="4">
    <source>
        <dbReference type="ARBA" id="ARBA00023242"/>
    </source>
</evidence>
<dbReference type="Pfam" id="PF11951">
    <property type="entry name" value="Fungal_trans_2"/>
    <property type="match status" value="1"/>
</dbReference>
<evidence type="ECO:0000256" key="2">
    <source>
        <dbReference type="ARBA" id="ARBA00023125"/>
    </source>
</evidence>
<feature type="domain" description="Zn(2)-C6 fungal-type" evidence="6">
    <location>
        <begin position="13"/>
        <end position="43"/>
    </location>
</feature>
<evidence type="ECO:0000256" key="1">
    <source>
        <dbReference type="ARBA" id="ARBA00023015"/>
    </source>
</evidence>
<dbReference type="InterPro" id="IPR021858">
    <property type="entry name" value="Fun_TF"/>
</dbReference>
<dbReference type="Proteomes" id="UP000184188">
    <property type="component" value="Unassembled WGS sequence"/>
</dbReference>
<keyword evidence="8" id="KW-1185">Reference proteome</keyword>
<evidence type="ECO:0000256" key="3">
    <source>
        <dbReference type="ARBA" id="ARBA00023163"/>
    </source>
</evidence>
<dbReference type="InterPro" id="IPR053157">
    <property type="entry name" value="Sterol_Uptake_Regulator"/>
</dbReference>
<organism evidence="7 8">
    <name type="scientific">Penicilliopsis zonata CBS 506.65</name>
    <dbReference type="NCBI Taxonomy" id="1073090"/>
    <lineage>
        <taxon>Eukaryota</taxon>
        <taxon>Fungi</taxon>
        <taxon>Dikarya</taxon>
        <taxon>Ascomycota</taxon>
        <taxon>Pezizomycotina</taxon>
        <taxon>Eurotiomycetes</taxon>
        <taxon>Eurotiomycetidae</taxon>
        <taxon>Eurotiales</taxon>
        <taxon>Aspergillaceae</taxon>
        <taxon>Penicilliopsis</taxon>
    </lineage>
</organism>
<evidence type="ECO:0000259" key="6">
    <source>
        <dbReference type="PROSITE" id="PS50048"/>
    </source>
</evidence>
<proteinExistence type="predicted"/>
<sequence length="407" mass="45226">MALRRPHRKSRHGCAECKRRRVKCDEVRPSCSNCSKRDAQCEYSAAASLLWANEPSSTSSQPPSTARLETPDEPESRHGVQNRDSSFLGSLGAEDGAVSSPPDLNLTDLELMMQWVTATFHVMSRNERTDPVWRTVVPQEALGYPFLMHGILALSALHLARTKSDQLRPGYMSTAIAHQNHALSLFRGLLNDINSSNAKAIFSFSTIVLVYSFGFSHTSDTRDPWNTLADIHQVLILAHGLRQVLQESRGALQDSTFNPLMQLEPEEFTLPEDARVALGHLHEANNSLGSYGGNHQTMMYSKALGAIGNALGEVSAGLSSINVACKLAIRLPRKYVESVGERQPLALAIMACYCVVLHRLRYNWCIDDWGIRLARAIWLALDDEWRPLTNWAMMDIFGPDFANALQA</sequence>
<dbReference type="Pfam" id="PF00172">
    <property type="entry name" value="Zn_clus"/>
    <property type="match status" value="1"/>
</dbReference>
<evidence type="ECO:0000313" key="7">
    <source>
        <dbReference type="EMBL" id="OJJ48113.1"/>
    </source>
</evidence>
<dbReference type="GO" id="GO:0003677">
    <property type="term" value="F:DNA binding"/>
    <property type="evidence" value="ECO:0007669"/>
    <property type="project" value="UniProtKB-KW"/>
</dbReference>
<dbReference type="VEuPathDB" id="FungiDB:ASPZODRAFT_150416"/>
<dbReference type="OrthoDB" id="4937900at2759"/>
<keyword evidence="3" id="KW-0804">Transcription</keyword>
<keyword evidence="4" id="KW-0539">Nucleus</keyword>
<protein>
    <recommendedName>
        <fullName evidence="6">Zn(2)-C6 fungal-type domain-containing protein</fullName>
    </recommendedName>
</protein>
<dbReference type="EMBL" id="KV878339">
    <property type="protein sequence ID" value="OJJ48113.1"/>
    <property type="molecule type" value="Genomic_DNA"/>
</dbReference>
<dbReference type="PANTHER" id="PTHR47784:SF5">
    <property type="entry name" value="STEROL UPTAKE CONTROL PROTEIN 2"/>
    <property type="match status" value="1"/>
</dbReference>
<gene>
    <name evidence="7" type="ORF">ASPZODRAFT_150416</name>
</gene>
<accession>A0A1L9SLU7</accession>
<dbReference type="PROSITE" id="PS50048">
    <property type="entry name" value="ZN2_CY6_FUNGAL_2"/>
    <property type="match status" value="1"/>
</dbReference>
<dbReference type="SMART" id="SM00066">
    <property type="entry name" value="GAL4"/>
    <property type="match status" value="1"/>
</dbReference>
<dbReference type="GO" id="GO:0001228">
    <property type="term" value="F:DNA-binding transcription activator activity, RNA polymerase II-specific"/>
    <property type="evidence" value="ECO:0007669"/>
    <property type="project" value="TreeGrafter"/>
</dbReference>
<keyword evidence="2" id="KW-0238">DNA-binding</keyword>
<dbReference type="GO" id="GO:0008270">
    <property type="term" value="F:zinc ion binding"/>
    <property type="evidence" value="ECO:0007669"/>
    <property type="project" value="InterPro"/>
</dbReference>
<dbReference type="GeneID" id="34612082"/>
<keyword evidence="1" id="KW-0805">Transcription regulation</keyword>
<dbReference type="Gene3D" id="4.10.240.10">
    <property type="entry name" value="Zn(2)-C6 fungal-type DNA-binding domain"/>
    <property type="match status" value="1"/>
</dbReference>
<dbReference type="InterPro" id="IPR001138">
    <property type="entry name" value="Zn2Cys6_DnaBD"/>
</dbReference>
<dbReference type="InterPro" id="IPR036864">
    <property type="entry name" value="Zn2-C6_fun-type_DNA-bd_sf"/>
</dbReference>
<dbReference type="PANTHER" id="PTHR47784">
    <property type="entry name" value="STEROL UPTAKE CONTROL PROTEIN 2"/>
    <property type="match status" value="1"/>
</dbReference>
<dbReference type="PROSITE" id="PS00463">
    <property type="entry name" value="ZN2_CY6_FUNGAL_1"/>
    <property type="match status" value="1"/>
</dbReference>
<dbReference type="SUPFAM" id="SSF57701">
    <property type="entry name" value="Zn2/Cys6 DNA-binding domain"/>
    <property type="match status" value="1"/>
</dbReference>
<dbReference type="RefSeq" id="XP_022582623.1">
    <property type="nucleotide sequence ID" value="XM_022725617.1"/>
</dbReference>